<gene>
    <name evidence="2" type="ORF">SAMN02983003_4033</name>
</gene>
<accession>A0A1K2I3N3</accession>
<dbReference type="Pfam" id="PF13424">
    <property type="entry name" value="TPR_12"/>
    <property type="match status" value="1"/>
</dbReference>
<evidence type="ECO:0000313" key="2">
    <source>
        <dbReference type="EMBL" id="SFZ86839.1"/>
    </source>
</evidence>
<evidence type="ECO:0000313" key="3">
    <source>
        <dbReference type="Proteomes" id="UP000183447"/>
    </source>
</evidence>
<dbReference type="STRING" id="665118.SAMN02983003_4033"/>
<name>A0A1K2I3N3_9HYPH</name>
<keyword evidence="3" id="KW-1185">Reference proteome</keyword>
<protein>
    <submittedName>
        <fullName evidence="2">Esterase/lipase superfamily enzyme</fullName>
    </submittedName>
</protein>
<dbReference type="OrthoDB" id="9797755at2"/>
<dbReference type="AlphaFoldDB" id="A0A1K2I3N3"/>
<dbReference type="PANTHER" id="PTHR36513:SF1">
    <property type="entry name" value="TRANSMEMBRANE PROTEIN"/>
    <property type="match status" value="1"/>
</dbReference>
<feature type="chain" id="PRO_5009678563" evidence="1">
    <location>
        <begin position="21"/>
        <end position="580"/>
    </location>
</feature>
<dbReference type="EMBL" id="FPKU01000004">
    <property type="protein sequence ID" value="SFZ86839.1"/>
    <property type="molecule type" value="Genomic_DNA"/>
</dbReference>
<reference evidence="2 3" key="1">
    <citation type="submission" date="2016-11" db="EMBL/GenBank/DDBJ databases">
        <authorList>
            <person name="Jaros S."/>
            <person name="Januszkiewicz K."/>
            <person name="Wedrychowicz H."/>
        </authorList>
    </citation>
    <scope>NUCLEOTIDE SEQUENCE [LARGE SCALE GENOMIC DNA]</scope>
    <source>
        <strain evidence="2 3">ATCC 23634</strain>
    </source>
</reference>
<dbReference type="Gene3D" id="3.40.50.1820">
    <property type="entry name" value="alpha/beta hydrolase"/>
    <property type="match status" value="1"/>
</dbReference>
<proteinExistence type="predicted"/>
<sequence>MRLRSAVLVLLAALLSASLAAGSAAAQGLDAADAASLVETIAGSDEMAARTAFDTALSATTRAEDRDDILVARAAFEARLENHAEAARLWLEIAAQRAERLGPQSPERAAALEAAGDAFWRAGDTAAAIAAHSDAIRTDLMRGLALDAIPLHAALAERIEAIAQPRLRLRYRAEIEALTPFSASLGDATAPADARPAHSLVRIFYATDRARTDSERPSEIYGSERGELDYGWADVSIPLVHKPGALEAPTVWTFEAEDLTRHVVLKSVTPAVSADMFAQMQNHLEITGSNEAFVFVHGFNVTFADAARRTAQMAYDMNFEGLPILYSWPSQGSLFAYLADAAVVQLSARRLSGFLDQVVADTGATRIHLIAHSMGNRALVEALELFALRNADKPPAFDQVLFTAPDVDAGLFAEMAETIRPAVRRMTLYTSQKDWALMASRKLHGDAPRAGEGGPGTPIPAWVDSIDMSTLGEDMLAHSYFANDASALTDILTLFWRDSPPERRCGIGPGSPAATAAAWLYDPTHCDGSAMLSALAQLRSARVSSLSEALSLIESRFAPPELEPEKITELETAVSQILGD</sequence>
<feature type="signal peptide" evidence="1">
    <location>
        <begin position="1"/>
        <end position="20"/>
    </location>
</feature>
<dbReference type="InterPro" id="IPR010297">
    <property type="entry name" value="DUF900_hydrolase"/>
</dbReference>
<dbReference type="InterPro" id="IPR029058">
    <property type="entry name" value="AB_hydrolase_fold"/>
</dbReference>
<dbReference type="Gene3D" id="1.25.40.10">
    <property type="entry name" value="Tetratricopeptide repeat domain"/>
    <property type="match status" value="1"/>
</dbReference>
<dbReference type="PANTHER" id="PTHR36513">
    <property type="entry name" value="ABC TRANSMEMBRANE TYPE-1 DOMAIN-CONTAINING PROTEIN"/>
    <property type="match status" value="1"/>
</dbReference>
<dbReference type="Pfam" id="PF05990">
    <property type="entry name" value="DUF900"/>
    <property type="match status" value="1"/>
</dbReference>
<keyword evidence="1" id="KW-0732">Signal</keyword>
<dbReference type="RefSeq" id="WP_084603720.1">
    <property type="nucleotide sequence ID" value="NZ_FPKU01000004.1"/>
</dbReference>
<organism evidence="2 3">
    <name type="scientific">Devosia enhydra</name>
    <dbReference type="NCBI Taxonomy" id="665118"/>
    <lineage>
        <taxon>Bacteria</taxon>
        <taxon>Pseudomonadati</taxon>
        <taxon>Pseudomonadota</taxon>
        <taxon>Alphaproteobacteria</taxon>
        <taxon>Hyphomicrobiales</taxon>
        <taxon>Devosiaceae</taxon>
        <taxon>Devosia</taxon>
    </lineage>
</organism>
<dbReference type="Proteomes" id="UP000183447">
    <property type="component" value="Unassembled WGS sequence"/>
</dbReference>
<dbReference type="SUPFAM" id="SSF53474">
    <property type="entry name" value="alpha/beta-Hydrolases"/>
    <property type="match status" value="1"/>
</dbReference>
<evidence type="ECO:0000256" key="1">
    <source>
        <dbReference type="SAM" id="SignalP"/>
    </source>
</evidence>
<dbReference type="InterPro" id="IPR011990">
    <property type="entry name" value="TPR-like_helical_dom_sf"/>
</dbReference>